<organism evidence="6 7">
    <name type="scientific">Fictibacillus fluitans</name>
    <dbReference type="NCBI Taxonomy" id="3058422"/>
    <lineage>
        <taxon>Bacteria</taxon>
        <taxon>Bacillati</taxon>
        <taxon>Bacillota</taxon>
        <taxon>Bacilli</taxon>
        <taxon>Bacillales</taxon>
        <taxon>Fictibacillaceae</taxon>
        <taxon>Fictibacillus</taxon>
    </lineage>
</organism>
<gene>
    <name evidence="6" type="ORF">QYB97_03770</name>
</gene>
<dbReference type="Proteomes" id="UP001172721">
    <property type="component" value="Unassembled WGS sequence"/>
</dbReference>
<dbReference type="GO" id="GO:0004497">
    <property type="term" value="F:monooxygenase activity"/>
    <property type="evidence" value="ECO:0007669"/>
    <property type="project" value="UniProtKB-KW"/>
</dbReference>
<dbReference type="InterPro" id="IPR004136">
    <property type="entry name" value="NMO"/>
</dbReference>
<accession>A0ABT8HS27</accession>
<keyword evidence="7" id="KW-1185">Reference proteome</keyword>
<dbReference type="EMBL" id="JAUHTR010000001">
    <property type="protein sequence ID" value="MDN4523574.1"/>
    <property type="molecule type" value="Genomic_DNA"/>
</dbReference>
<dbReference type="PANTHER" id="PTHR32332">
    <property type="entry name" value="2-NITROPROPANE DIOXYGENASE"/>
    <property type="match status" value="1"/>
</dbReference>
<dbReference type="Gene3D" id="3.20.20.70">
    <property type="entry name" value="Aldolase class I"/>
    <property type="match status" value="1"/>
</dbReference>
<evidence type="ECO:0000256" key="3">
    <source>
        <dbReference type="ARBA" id="ARBA00022630"/>
    </source>
</evidence>
<evidence type="ECO:0000313" key="7">
    <source>
        <dbReference type="Proteomes" id="UP001172721"/>
    </source>
</evidence>
<evidence type="ECO:0000256" key="4">
    <source>
        <dbReference type="ARBA" id="ARBA00022643"/>
    </source>
</evidence>
<comment type="function">
    <text evidence="1">Nitronate monooxygenase that uses molecular oxygen to catalyze the oxidative denitrification of alkyl nitronates. Acts on propionate 3-nitronate (P3N), the presumed physiological substrate. Probably functions in the detoxification of P3N, a metabolic poison produced by plants and fungi as a defense mechanism.</text>
</comment>
<dbReference type="InterPro" id="IPR013785">
    <property type="entry name" value="Aldolase_TIM"/>
</dbReference>
<comment type="caution">
    <text evidence="6">The sequence shown here is derived from an EMBL/GenBank/DDBJ whole genome shotgun (WGS) entry which is preliminary data.</text>
</comment>
<protein>
    <recommendedName>
        <fullName evidence="2">Probable nitronate monooxygenase</fullName>
    </recommendedName>
</protein>
<dbReference type="RefSeq" id="WP_301164596.1">
    <property type="nucleotide sequence ID" value="NZ_JAUHTR010000001.1"/>
</dbReference>
<dbReference type="PANTHER" id="PTHR32332:SF20">
    <property type="entry name" value="2-NITROPROPANE DIOXYGENASE-LIKE PROTEIN"/>
    <property type="match status" value="1"/>
</dbReference>
<dbReference type="Pfam" id="PF03060">
    <property type="entry name" value="NMO"/>
    <property type="match status" value="1"/>
</dbReference>
<keyword evidence="4" id="KW-0288">FMN</keyword>
<keyword evidence="5 6" id="KW-0560">Oxidoreductase</keyword>
<evidence type="ECO:0000313" key="6">
    <source>
        <dbReference type="EMBL" id="MDN4523574.1"/>
    </source>
</evidence>
<proteinExistence type="predicted"/>
<name>A0ABT8HS27_9BACL</name>
<keyword evidence="3" id="KW-0285">Flavoprotein</keyword>
<evidence type="ECO:0000256" key="5">
    <source>
        <dbReference type="ARBA" id="ARBA00023002"/>
    </source>
</evidence>
<dbReference type="CDD" id="cd04730">
    <property type="entry name" value="NPD_like"/>
    <property type="match status" value="1"/>
</dbReference>
<evidence type="ECO:0000256" key="2">
    <source>
        <dbReference type="ARBA" id="ARBA00013457"/>
    </source>
</evidence>
<evidence type="ECO:0000256" key="1">
    <source>
        <dbReference type="ARBA" id="ARBA00003535"/>
    </source>
</evidence>
<keyword evidence="6" id="KW-0503">Monooxygenase</keyword>
<reference evidence="6" key="1">
    <citation type="submission" date="2023-07" db="EMBL/GenBank/DDBJ databases">
        <title>Fictibacillus sp. isolated from freshwater pond.</title>
        <authorList>
            <person name="Kirdat K."/>
            <person name="Bhat A."/>
            <person name="Mourya A."/>
            <person name="Yadav A."/>
        </authorList>
    </citation>
    <scope>NUCLEOTIDE SEQUENCE</scope>
    <source>
        <strain evidence="6">NE201</strain>
    </source>
</reference>
<dbReference type="SUPFAM" id="SSF51412">
    <property type="entry name" value="Inosine monophosphate dehydrogenase (IMPDH)"/>
    <property type="match status" value="1"/>
</dbReference>
<sequence length="336" mass="36085">MQRNQKRRIGEEKKMNTKITELLGIRYPIIQGGLAYLAYSKLASAVSNAGGLGQITAMSLETPELLKEEIKKTKEMTPYPFGVNFAIGQHGRPNEHMVEAALEEGVPVISMTGGNPAGLFRLLEGVSVKKLVLVASARQAVKAEQLGADAVMAVGQEGGGHIGRDDVGTMVLIPQVVDAVSIPVIASGGIGDGRGLMAALALGAEGIEMGTRFIATKECEHAHSSYKEALVKGHEMDTAVIKRSLGAPGRAVANSWTQFILSREEDGAGYEALKDLISGERNKSYIYEGKADEGFGWAGQVMGRIQDVPSVKELIGRMIGETVEIRKRWAEDRLKK</sequence>